<feature type="compositionally biased region" description="Polar residues" evidence="1">
    <location>
        <begin position="737"/>
        <end position="759"/>
    </location>
</feature>
<keyword evidence="3" id="KW-1185">Reference proteome</keyword>
<reference evidence="2 3" key="1">
    <citation type="journal article" date="2007" name="Nature">
        <title>Evolution of genes and genomes on the Drosophila phylogeny.</title>
        <authorList>
            <consortium name="Drosophila 12 Genomes Consortium"/>
            <person name="Clark A.G."/>
            <person name="Eisen M.B."/>
            <person name="Smith D.R."/>
            <person name="Bergman C.M."/>
            <person name="Oliver B."/>
            <person name="Markow T.A."/>
            <person name="Kaufman T.C."/>
            <person name="Kellis M."/>
            <person name="Gelbart W."/>
            <person name="Iyer V.N."/>
            <person name="Pollard D.A."/>
            <person name="Sackton T.B."/>
            <person name="Larracuente A.M."/>
            <person name="Singh N.D."/>
            <person name="Abad J.P."/>
            <person name="Abt D.N."/>
            <person name="Adryan B."/>
            <person name="Aguade M."/>
            <person name="Akashi H."/>
            <person name="Anderson W.W."/>
            <person name="Aquadro C.F."/>
            <person name="Ardell D.H."/>
            <person name="Arguello R."/>
            <person name="Artieri C.G."/>
            <person name="Barbash D.A."/>
            <person name="Barker D."/>
            <person name="Barsanti P."/>
            <person name="Batterham P."/>
            <person name="Batzoglou S."/>
            <person name="Begun D."/>
            <person name="Bhutkar A."/>
            <person name="Blanco E."/>
            <person name="Bosak S.A."/>
            <person name="Bradley R.K."/>
            <person name="Brand A.D."/>
            <person name="Brent M.R."/>
            <person name="Brooks A.N."/>
            <person name="Brown R.H."/>
            <person name="Butlin R.K."/>
            <person name="Caggese C."/>
            <person name="Calvi B.R."/>
            <person name="Bernardo de Carvalho A."/>
            <person name="Caspi A."/>
            <person name="Castrezana S."/>
            <person name="Celniker S.E."/>
            <person name="Chang J.L."/>
            <person name="Chapple C."/>
            <person name="Chatterji S."/>
            <person name="Chinwalla A."/>
            <person name="Civetta A."/>
            <person name="Clifton S.W."/>
            <person name="Comeron J.M."/>
            <person name="Costello J.C."/>
            <person name="Coyne J.A."/>
            <person name="Daub J."/>
            <person name="David R.G."/>
            <person name="Delcher A.L."/>
            <person name="Delehaunty K."/>
            <person name="Do C.B."/>
            <person name="Ebling H."/>
            <person name="Edwards K."/>
            <person name="Eickbush T."/>
            <person name="Evans J.D."/>
            <person name="Filipski A."/>
            <person name="Findeiss S."/>
            <person name="Freyhult E."/>
            <person name="Fulton L."/>
            <person name="Fulton R."/>
            <person name="Garcia A.C."/>
            <person name="Gardiner A."/>
            <person name="Garfield D.A."/>
            <person name="Garvin B.E."/>
            <person name="Gibson G."/>
            <person name="Gilbert D."/>
            <person name="Gnerre S."/>
            <person name="Godfrey J."/>
            <person name="Good R."/>
            <person name="Gotea V."/>
            <person name="Gravely B."/>
            <person name="Greenberg A.J."/>
            <person name="Griffiths-Jones S."/>
            <person name="Gross S."/>
            <person name="Guigo R."/>
            <person name="Gustafson E.A."/>
            <person name="Haerty W."/>
            <person name="Hahn M.W."/>
            <person name="Halligan D.L."/>
            <person name="Halpern A.L."/>
            <person name="Halter G.M."/>
            <person name="Han M.V."/>
            <person name="Heger A."/>
            <person name="Hillier L."/>
            <person name="Hinrichs A.S."/>
            <person name="Holmes I."/>
            <person name="Hoskins R.A."/>
            <person name="Hubisz M.J."/>
            <person name="Hultmark D."/>
            <person name="Huntley M.A."/>
            <person name="Jaffe D.B."/>
            <person name="Jagadeeshan S."/>
            <person name="Jeck W.R."/>
            <person name="Johnson J."/>
            <person name="Jones C.D."/>
            <person name="Jordan W.C."/>
            <person name="Karpen G.H."/>
            <person name="Kataoka E."/>
            <person name="Keightley P.D."/>
            <person name="Kheradpour P."/>
            <person name="Kirkness E.F."/>
            <person name="Koerich L.B."/>
            <person name="Kristiansen K."/>
            <person name="Kudrna D."/>
            <person name="Kulathinal R.J."/>
            <person name="Kumar S."/>
            <person name="Kwok R."/>
            <person name="Lander E."/>
            <person name="Langley C.H."/>
            <person name="Lapoint R."/>
            <person name="Lazzaro B.P."/>
            <person name="Lee S.J."/>
            <person name="Levesque L."/>
            <person name="Li R."/>
            <person name="Lin C.F."/>
            <person name="Lin M.F."/>
            <person name="Lindblad-Toh K."/>
            <person name="Llopart A."/>
            <person name="Long M."/>
            <person name="Low L."/>
            <person name="Lozovsky E."/>
            <person name="Lu J."/>
            <person name="Luo M."/>
            <person name="Machado C.A."/>
            <person name="Makalowski W."/>
            <person name="Marzo M."/>
            <person name="Matsuda M."/>
            <person name="Matzkin L."/>
            <person name="McAllister B."/>
            <person name="McBride C.S."/>
            <person name="McKernan B."/>
            <person name="McKernan K."/>
            <person name="Mendez-Lago M."/>
            <person name="Minx P."/>
            <person name="Mollenhauer M.U."/>
            <person name="Montooth K."/>
            <person name="Mount S.M."/>
            <person name="Mu X."/>
            <person name="Myers E."/>
            <person name="Negre B."/>
            <person name="Newfeld S."/>
            <person name="Nielsen R."/>
            <person name="Noor M.A."/>
            <person name="O'Grady P."/>
            <person name="Pachter L."/>
            <person name="Papaceit M."/>
            <person name="Parisi M.J."/>
            <person name="Parisi M."/>
            <person name="Parts L."/>
            <person name="Pedersen J.S."/>
            <person name="Pesole G."/>
            <person name="Phillippy A.M."/>
            <person name="Ponting C.P."/>
            <person name="Pop M."/>
            <person name="Porcelli D."/>
            <person name="Powell J.R."/>
            <person name="Prohaska S."/>
            <person name="Pruitt K."/>
            <person name="Puig M."/>
            <person name="Quesneville H."/>
            <person name="Ram K.R."/>
            <person name="Rand D."/>
            <person name="Rasmussen M.D."/>
            <person name="Reed L.K."/>
            <person name="Reenan R."/>
            <person name="Reily A."/>
            <person name="Remington K.A."/>
            <person name="Rieger T.T."/>
            <person name="Ritchie M.G."/>
            <person name="Robin C."/>
            <person name="Rogers Y.H."/>
            <person name="Rohde C."/>
            <person name="Rozas J."/>
            <person name="Rubenfield M.J."/>
            <person name="Ruiz A."/>
            <person name="Russo S."/>
            <person name="Salzberg S.L."/>
            <person name="Sanchez-Gracia A."/>
            <person name="Saranga D.J."/>
            <person name="Sato H."/>
            <person name="Schaeffer S.W."/>
            <person name="Schatz M.C."/>
            <person name="Schlenke T."/>
            <person name="Schwartz R."/>
            <person name="Segarra C."/>
            <person name="Singh R.S."/>
            <person name="Sirot L."/>
            <person name="Sirota M."/>
            <person name="Sisneros N.B."/>
            <person name="Smith C.D."/>
            <person name="Smith T.F."/>
            <person name="Spieth J."/>
            <person name="Stage D.E."/>
            <person name="Stark A."/>
            <person name="Stephan W."/>
            <person name="Strausberg R.L."/>
            <person name="Strempel S."/>
            <person name="Sturgill D."/>
            <person name="Sutton G."/>
            <person name="Sutton G.G."/>
            <person name="Tao W."/>
            <person name="Teichmann S."/>
            <person name="Tobari Y.N."/>
            <person name="Tomimura Y."/>
            <person name="Tsolas J.M."/>
            <person name="Valente V.L."/>
            <person name="Venter E."/>
            <person name="Venter J.C."/>
            <person name="Vicario S."/>
            <person name="Vieira F.G."/>
            <person name="Vilella A.J."/>
            <person name="Villasante A."/>
            <person name="Walenz B."/>
            <person name="Wang J."/>
            <person name="Wasserman M."/>
            <person name="Watts T."/>
            <person name="Wilson D."/>
            <person name="Wilson R.K."/>
            <person name="Wing R.A."/>
            <person name="Wolfner M.F."/>
            <person name="Wong A."/>
            <person name="Wong G.K."/>
            <person name="Wu C.I."/>
            <person name="Wu G."/>
            <person name="Yamamoto D."/>
            <person name="Yang H.P."/>
            <person name="Yang S.P."/>
            <person name="Yorke J.A."/>
            <person name="Yoshida K."/>
            <person name="Zdobnov E."/>
            <person name="Zhang P."/>
            <person name="Zhang Y."/>
            <person name="Zimin A.V."/>
            <person name="Baldwin J."/>
            <person name="Abdouelleil A."/>
            <person name="Abdulkadir J."/>
            <person name="Abebe A."/>
            <person name="Abera B."/>
            <person name="Abreu J."/>
            <person name="Acer S.C."/>
            <person name="Aftuck L."/>
            <person name="Alexander A."/>
            <person name="An P."/>
            <person name="Anderson E."/>
            <person name="Anderson S."/>
            <person name="Arachi H."/>
            <person name="Azer M."/>
            <person name="Bachantsang P."/>
            <person name="Barry A."/>
            <person name="Bayul T."/>
            <person name="Berlin A."/>
            <person name="Bessette D."/>
            <person name="Bloom T."/>
            <person name="Blye J."/>
            <person name="Boguslavskiy L."/>
            <person name="Bonnet C."/>
            <person name="Boukhgalter B."/>
            <person name="Bourzgui I."/>
            <person name="Brown A."/>
            <person name="Cahill P."/>
            <person name="Channer S."/>
            <person name="Cheshatsang Y."/>
            <person name="Chuda L."/>
            <person name="Citroen M."/>
            <person name="Collymore A."/>
            <person name="Cooke P."/>
            <person name="Costello M."/>
            <person name="D'Aco K."/>
            <person name="Daza R."/>
            <person name="De Haan G."/>
            <person name="DeGray S."/>
            <person name="DeMaso C."/>
            <person name="Dhargay N."/>
            <person name="Dooley K."/>
            <person name="Dooley E."/>
            <person name="Doricent M."/>
            <person name="Dorje P."/>
            <person name="Dorjee K."/>
            <person name="Dupes A."/>
            <person name="Elong R."/>
            <person name="Falk J."/>
            <person name="Farina A."/>
            <person name="Faro S."/>
            <person name="Ferguson D."/>
            <person name="Fisher S."/>
            <person name="Foley C.D."/>
            <person name="Franke A."/>
            <person name="Friedrich D."/>
            <person name="Gadbois L."/>
            <person name="Gearin G."/>
            <person name="Gearin C.R."/>
            <person name="Giannoukos G."/>
            <person name="Goode T."/>
            <person name="Graham J."/>
            <person name="Grandbois E."/>
            <person name="Grewal S."/>
            <person name="Gyaltsen K."/>
            <person name="Hafez N."/>
            <person name="Hagos B."/>
            <person name="Hall J."/>
            <person name="Henson C."/>
            <person name="Hollinger A."/>
            <person name="Honan T."/>
            <person name="Huard M.D."/>
            <person name="Hughes L."/>
            <person name="Hurhula B."/>
            <person name="Husby M.E."/>
            <person name="Kamat A."/>
            <person name="Kanga B."/>
            <person name="Kashin S."/>
            <person name="Khazanovich D."/>
            <person name="Kisner P."/>
            <person name="Lance K."/>
            <person name="Lara M."/>
            <person name="Lee W."/>
            <person name="Lennon N."/>
            <person name="Letendre F."/>
            <person name="LeVine R."/>
            <person name="Lipovsky A."/>
            <person name="Liu X."/>
            <person name="Liu J."/>
            <person name="Liu S."/>
            <person name="Lokyitsang T."/>
            <person name="Lokyitsang Y."/>
            <person name="Lubonja R."/>
            <person name="Lui A."/>
            <person name="MacDonald P."/>
            <person name="Magnisalis V."/>
            <person name="Maru K."/>
            <person name="Matthews C."/>
            <person name="McCusker W."/>
            <person name="McDonough S."/>
            <person name="Mehta T."/>
            <person name="Meldrim J."/>
            <person name="Meneus L."/>
            <person name="Mihai O."/>
            <person name="Mihalev A."/>
            <person name="Mihova T."/>
            <person name="Mittelman R."/>
            <person name="Mlenga V."/>
            <person name="Montmayeur A."/>
            <person name="Mulrain L."/>
            <person name="Navidi A."/>
            <person name="Naylor J."/>
            <person name="Negash T."/>
            <person name="Nguyen T."/>
            <person name="Nguyen N."/>
            <person name="Nicol R."/>
            <person name="Norbu C."/>
            <person name="Norbu N."/>
            <person name="Novod N."/>
            <person name="O'Neill B."/>
            <person name="Osman S."/>
            <person name="Markiewicz E."/>
            <person name="Oyono O.L."/>
            <person name="Patti C."/>
            <person name="Phunkhang P."/>
            <person name="Pierre F."/>
            <person name="Priest M."/>
            <person name="Raghuraman S."/>
            <person name="Rege F."/>
            <person name="Reyes R."/>
            <person name="Rise C."/>
            <person name="Rogov P."/>
            <person name="Ross K."/>
            <person name="Ryan E."/>
            <person name="Settipalli S."/>
            <person name="Shea T."/>
            <person name="Sherpa N."/>
            <person name="Shi L."/>
            <person name="Shih D."/>
            <person name="Sparrow T."/>
            <person name="Spaulding J."/>
            <person name="Stalker J."/>
            <person name="Stange-Thomann N."/>
            <person name="Stavropoulos S."/>
            <person name="Stone C."/>
            <person name="Strader C."/>
            <person name="Tesfaye S."/>
            <person name="Thomson T."/>
            <person name="Thoulutsang Y."/>
            <person name="Thoulutsang D."/>
            <person name="Topham K."/>
            <person name="Topping I."/>
            <person name="Tsamla T."/>
            <person name="Vassiliev H."/>
            <person name="Vo A."/>
            <person name="Wangchuk T."/>
            <person name="Wangdi T."/>
            <person name="Weiand M."/>
            <person name="Wilkinson J."/>
            <person name="Wilson A."/>
            <person name="Yadav S."/>
            <person name="Young G."/>
            <person name="Yu Q."/>
            <person name="Zembek L."/>
            <person name="Zhong D."/>
            <person name="Zimmer A."/>
            <person name="Zwirko Z."/>
            <person name="Jaffe D.B."/>
            <person name="Alvarez P."/>
            <person name="Brockman W."/>
            <person name="Butler J."/>
            <person name="Chin C."/>
            <person name="Gnerre S."/>
            <person name="Grabherr M."/>
            <person name="Kleber M."/>
            <person name="Mauceli E."/>
            <person name="MacCallum I."/>
        </authorList>
    </citation>
    <scope>NUCLEOTIDE SEQUENCE [LARGE SCALE GENOMIC DNA]</scope>
    <source>
        <strain evidence="3">MSH-3 / Tucson 14011-0111.49</strain>
    </source>
</reference>
<dbReference type="GO" id="GO:0042060">
    <property type="term" value="P:wound healing"/>
    <property type="evidence" value="ECO:0007669"/>
    <property type="project" value="EnsemblMetazoa"/>
</dbReference>
<feature type="compositionally biased region" description="Basic residues" evidence="1">
    <location>
        <begin position="596"/>
        <end position="606"/>
    </location>
</feature>
<dbReference type="Proteomes" id="UP000008744">
    <property type="component" value="Unassembled WGS sequence"/>
</dbReference>
<dbReference type="OrthoDB" id="660555at2759"/>
<feature type="region of interest" description="Disordered" evidence="1">
    <location>
        <begin position="1046"/>
        <end position="1066"/>
    </location>
</feature>
<feature type="region of interest" description="Disordered" evidence="1">
    <location>
        <begin position="40"/>
        <end position="170"/>
    </location>
</feature>
<sequence>MFPDIEPVDRTLDIPVLVTAAEIPAQSRLLTRQDYACLDSSEAQSDDSHLTRDSVTRESQNDELSSSTLEKLDVSTLPLPALPKRRRPRSRASPSKNLQHRQRHEDIDNANAVDTSPASCQQQPHAKPRQRADPPETQKSEISAPKNHAAAQKQKQKQQQPQPQSQHLSAFQQYVAKRRESLEASNRSFNEKLEARRMHYRVGGGSAANVTTGASSGVPTYLFGEHYEAGGGPGPGSGSGRKSLSPAANKEEIYLNKSGWVQVNTKRGGFKEDCGGGYRRQQNGGPASVLQDNGRSRATARAIPMDAHGRRSDLARYSFIYQHQQHQQHQQQQSNMGIAEPKFVGSKVEELIQRNEARLGGFSSRDPALRPGYRIIDPQLASILNERPGFLPVKSPNDLDSPITPILSPPPAFQDNSRSTRQVDRRKSSRQQAPIPLPVPLQSGEAQLSPQHLANGSVKGMVFSRSFEYDTRRPTPTNSYVETFSRSFDGNLSERPLHLGMPPLAGQRERSPNFSTLTGNSPNYLTKRESGGGSSGSLRSRDSSPKFLSPQTTTAYLNTSVKEAPPAYSMATGGGGTQAKYSPRSRHERTSERSKSHALGRSRKSQFNRMGSAGPPAAPPSSLGMGMGMGVSRFRSFDTTKSQRLNSCDSGARSDLSNDELDNEDGGLSEFLSAGSQKFPKPCSSSVSISPFKMQRQRSLTPDRNESHSSSSSLRKQRSLTPESRSLTPEERRKKGSQLSLLGSRQNSGCSGSRSNTLEARQRHEDKTPPNISRSSSSSSYSGGEPHDRLMAAGTSSTVAPGPGSGSTSHRRAMAAAHSAAKQAEHEHRIRRSRSLQLSERSPNRAHKSIVNVGAGSAQQPQQQPPQQPPGSSYQQSRVSLGVSGVFPPTIRTSPASNKILAPSAGSSGSATRPRQNETDKARSFDFDYNNFNRSGGAKAKPPRSTHTSGSGGDSGSNQNLRIERETRSFDEDYREAVLNNNNGSSGSVSVSGLRYLQPAAEAALVPVVSASTSRLRQSNSPVNASGIEYAASRSPQSSGLLVECPAPAAAKNRQPPELRNAALRP</sequence>
<dbReference type="GO" id="GO:0030036">
    <property type="term" value="P:actin cytoskeleton organization"/>
    <property type="evidence" value="ECO:0007669"/>
    <property type="project" value="EnsemblMetazoa"/>
</dbReference>
<feature type="compositionally biased region" description="Polar residues" evidence="1">
    <location>
        <begin position="637"/>
        <end position="649"/>
    </location>
</feature>
<feature type="region of interest" description="Disordered" evidence="1">
    <location>
        <begin position="395"/>
        <end position="440"/>
    </location>
</feature>
<feature type="compositionally biased region" description="Low complexity" evidence="1">
    <location>
        <begin position="149"/>
        <end position="164"/>
    </location>
</feature>
<proteinExistence type="predicted"/>
<dbReference type="OMA" id="PVKGPND"/>
<feature type="compositionally biased region" description="Basic and acidic residues" evidence="1">
    <location>
        <begin position="915"/>
        <end position="926"/>
    </location>
</feature>
<dbReference type="STRING" id="7234.B4H5F1"/>
<organism evidence="3">
    <name type="scientific">Drosophila persimilis</name>
    <name type="common">Fruit fly</name>
    <dbReference type="NCBI Taxonomy" id="7234"/>
    <lineage>
        <taxon>Eukaryota</taxon>
        <taxon>Metazoa</taxon>
        <taxon>Ecdysozoa</taxon>
        <taxon>Arthropoda</taxon>
        <taxon>Hexapoda</taxon>
        <taxon>Insecta</taxon>
        <taxon>Pterygota</taxon>
        <taxon>Neoptera</taxon>
        <taxon>Endopterygota</taxon>
        <taxon>Diptera</taxon>
        <taxon>Brachycera</taxon>
        <taxon>Muscomorpha</taxon>
        <taxon>Ephydroidea</taxon>
        <taxon>Drosophilidae</taxon>
        <taxon>Drosophila</taxon>
        <taxon>Sophophora</taxon>
    </lineage>
</organism>
<feature type="compositionally biased region" description="Polar residues" evidence="1">
    <location>
        <begin position="905"/>
        <end position="914"/>
    </location>
</feature>
<dbReference type="HOGENOM" id="CLU_006517_0_0_1"/>
<dbReference type="GO" id="GO:0035011">
    <property type="term" value="P:melanotic encapsulation of foreign target"/>
    <property type="evidence" value="ECO:0007669"/>
    <property type="project" value="EnsemblMetazoa"/>
</dbReference>
<dbReference type="AlphaFoldDB" id="B4H5F1"/>
<protein>
    <submittedName>
        <fullName evidence="2">GL16128</fullName>
    </submittedName>
</protein>
<dbReference type="eggNOG" id="ENOG502RGUA">
    <property type="taxonomic scope" value="Eukaryota"/>
</dbReference>
<feature type="compositionally biased region" description="Polar residues" evidence="1">
    <location>
        <begin position="112"/>
        <end position="124"/>
    </location>
</feature>
<dbReference type="EMBL" id="CH479211">
    <property type="protein sequence ID" value="EDW33003.1"/>
    <property type="molecule type" value="Genomic_DNA"/>
</dbReference>
<name>B4H5F1_DROPE</name>
<feature type="region of interest" description="Disordered" evidence="1">
    <location>
        <begin position="273"/>
        <end position="295"/>
    </location>
</feature>
<evidence type="ECO:0000256" key="1">
    <source>
        <dbReference type="SAM" id="MobiDB-lite"/>
    </source>
</evidence>
<feature type="region of interest" description="Disordered" evidence="1">
    <location>
        <begin position="565"/>
        <end position="962"/>
    </location>
</feature>
<feature type="compositionally biased region" description="Low complexity" evidence="1">
    <location>
        <begin position="611"/>
        <end position="624"/>
    </location>
</feature>
<evidence type="ECO:0000313" key="3">
    <source>
        <dbReference type="Proteomes" id="UP000008744"/>
    </source>
</evidence>
<feature type="compositionally biased region" description="Polar residues" evidence="1">
    <location>
        <begin position="512"/>
        <end position="524"/>
    </location>
</feature>
<feature type="compositionally biased region" description="Low complexity" evidence="1">
    <location>
        <begin position="773"/>
        <end position="782"/>
    </location>
</feature>
<evidence type="ECO:0000313" key="2">
    <source>
        <dbReference type="EMBL" id="EDW33003.1"/>
    </source>
</evidence>
<feature type="compositionally biased region" description="Basic and acidic residues" evidence="1">
    <location>
        <begin position="46"/>
        <end position="60"/>
    </location>
</feature>
<feature type="compositionally biased region" description="Basic and acidic residues" evidence="1">
    <location>
        <begin position="130"/>
        <end position="139"/>
    </location>
</feature>
<dbReference type="PhylomeDB" id="B4H5F1"/>
<feature type="compositionally biased region" description="Polar residues" evidence="1">
    <location>
        <begin position="280"/>
        <end position="293"/>
    </location>
</feature>
<feature type="region of interest" description="Disordered" evidence="1">
    <location>
        <begin position="490"/>
        <end position="551"/>
    </location>
</feature>
<gene>
    <name evidence="2" type="primary">Dper\GL16128</name>
    <name evidence="2" type="ORF">Dper_GL16128</name>
</gene>
<feature type="compositionally biased region" description="Acidic residues" evidence="1">
    <location>
        <begin position="657"/>
        <end position="667"/>
    </location>
</feature>
<accession>B4H5F1</accession>